<reference evidence="3" key="1">
    <citation type="submission" date="2016-04" db="EMBL/GenBank/DDBJ databases">
        <authorList>
            <person name="Chen L."/>
            <person name="Zhuang W."/>
            <person name="Wang G."/>
        </authorList>
    </citation>
    <scope>NUCLEOTIDE SEQUENCE [LARGE SCALE GENOMIC DNA]</scope>
    <source>
        <strain evidence="3">208</strain>
    </source>
</reference>
<feature type="chain" id="PRO_5013003514" description="Beta-lactamase-inhibitor-like PepSY-like domain-containing protein" evidence="1">
    <location>
        <begin position="21"/>
        <end position="168"/>
    </location>
</feature>
<proteinExistence type="predicted"/>
<evidence type="ECO:0000313" key="2">
    <source>
        <dbReference type="EMBL" id="OQP68029.1"/>
    </source>
</evidence>
<name>A0A1V9GBJ2_9BACT</name>
<dbReference type="EMBL" id="LWBP01000002">
    <property type="protein sequence ID" value="OQP68029.1"/>
    <property type="molecule type" value="Genomic_DNA"/>
</dbReference>
<keyword evidence="3" id="KW-1185">Reference proteome</keyword>
<dbReference type="Proteomes" id="UP000192276">
    <property type="component" value="Unassembled WGS sequence"/>
</dbReference>
<accession>A0A1V9GBJ2</accession>
<evidence type="ECO:0000256" key="1">
    <source>
        <dbReference type="SAM" id="SignalP"/>
    </source>
</evidence>
<evidence type="ECO:0008006" key="4">
    <source>
        <dbReference type="Google" id="ProtNLM"/>
    </source>
</evidence>
<dbReference type="OrthoDB" id="663611at2"/>
<gene>
    <name evidence="2" type="ORF">A4R26_11080</name>
</gene>
<dbReference type="AlphaFoldDB" id="A0A1V9GBJ2"/>
<dbReference type="RefSeq" id="WP_081160275.1">
    <property type="nucleotide sequence ID" value="NZ_LWBP01000002.1"/>
</dbReference>
<comment type="caution">
    <text evidence="2">The sequence shown here is derived from an EMBL/GenBank/DDBJ whole genome shotgun (WGS) entry which is preliminary data.</text>
</comment>
<dbReference type="Gene3D" id="3.10.450.360">
    <property type="match status" value="1"/>
</dbReference>
<feature type="signal peptide" evidence="1">
    <location>
        <begin position="1"/>
        <end position="20"/>
    </location>
</feature>
<evidence type="ECO:0000313" key="3">
    <source>
        <dbReference type="Proteomes" id="UP000192276"/>
    </source>
</evidence>
<dbReference type="SUPFAM" id="SSF160574">
    <property type="entry name" value="BT0923-like"/>
    <property type="match status" value="1"/>
</dbReference>
<protein>
    <recommendedName>
        <fullName evidence="4">Beta-lactamase-inhibitor-like PepSY-like domain-containing protein</fullName>
    </recommendedName>
</protein>
<sequence>MKNVILTSITVVLLYGAATAQQASRPALTDNLHSLHMNSLPINKVHVKAMRDFLKRDKEASNAEWMLIETGYVVKYTGKNNSRCRTVYNSRGAFAYTIRQYHENVMPRDVRGMVKSQYYDYAITLIEEIEARMKPLVYVVHLEDATTLKNVRVCEKEMEVVEEYKKTF</sequence>
<organism evidence="2 3">
    <name type="scientific">Niastella populi</name>
    <dbReference type="NCBI Taxonomy" id="550983"/>
    <lineage>
        <taxon>Bacteria</taxon>
        <taxon>Pseudomonadati</taxon>
        <taxon>Bacteroidota</taxon>
        <taxon>Chitinophagia</taxon>
        <taxon>Chitinophagales</taxon>
        <taxon>Chitinophagaceae</taxon>
        <taxon>Niastella</taxon>
    </lineage>
</organism>
<keyword evidence="1" id="KW-0732">Signal</keyword>